<evidence type="ECO:0000256" key="5">
    <source>
        <dbReference type="SAM" id="SignalP"/>
    </source>
</evidence>
<organism evidence="7 8">
    <name type="scientific">Daphnia sinensis</name>
    <dbReference type="NCBI Taxonomy" id="1820382"/>
    <lineage>
        <taxon>Eukaryota</taxon>
        <taxon>Metazoa</taxon>
        <taxon>Ecdysozoa</taxon>
        <taxon>Arthropoda</taxon>
        <taxon>Crustacea</taxon>
        <taxon>Branchiopoda</taxon>
        <taxon>Diplostraca</taxon>
        <taxon>Cladocera</taxon>
        <taxon>Anomopoda</taxon>
        <taxon>Daphniidae</taxon>
        <taxon>Daphnia</taxon>
        <taxon>Daphnia similis group</taxon>
    </lineage>
</organism>
<accession>A0AAD5KI69</accession>
<feature type="domain" description="GH18" evidence="6">
    <location>
        <begin position="21"/>
        <end position="383"/>
    </location>
</feature>
<comment type="caution">
    <text evidence="7">The sequence shown here is derived from an EMBL/GenBank/DDBJ whole genome shotgun (WGS) entry which is preliminary data.</text>
</comment>
<reference evidence="7 8" key="1">
    <citation type="submission" date="2022-05" db="EMBL/GenBank/DDBJ databases">
        <title>A multi-omics perspective on studying reproductive biology in Daphnia sinensis.</title>
        <authorList>
            <person name="Jia J."/>
        </authorList>
    </citation>
    <scope>NUCLEOTIDE SEQUENCE [LARGE SCALE GENOMIC DNA]</scope>
    <source>
        <strain evidence="7 8">WSL</strain>
    </source>
</reference>
<sequence>MKLLLLATIFAACVLPYATAGRFVCYFPNWAFGRQEPWQFGVENVDTNLCTHLVYAFADLDETTFQIKPNNPAVDIDQEFYRKFTDLKNQNPNLKTMLAIGGWVDSNINDKYSQLVASSENIDVFVGSVVTLLQEYGFDGLDMDWEYPRSEADKTGFTNLLVALKDAFAPFNYILSAAVPAIAADLGYDIPAIETTVDFINLMTYDMHGSWEPDMADHHAPLRKRSFETTDNNVEYSVDYWMANGMSASKINLGMPLYGRSWKLASAMTTPPAPAVGVGAPGPITNEEGFVGYFEICQAVQNEGWEVVQDPDQYIGPYATSPTDVVNWIGYDDLAMLTTKSNYVLSKGLGGAMVWEISLDDYRGACGAGVNPLLTAISRIVVG</sequence>
<evidence type="ECO:0000256" key="3">
    <source>
        <dbReference type="RuleBase" id="RU000489"/>
    </source>
</evidence>
<dbReference type="InterPro" id="IPR001579">
    <property type="entry name" value="Glyco_hydro_18_chit_AS"/>
</dbReference>
<feature type="chain" id="PRO_5042223482" description="GH18 domain-containing protein" evidence="5">
    <location>
        <begin position="21"/>
        <end position="383"/>
    </location>
</feature>
<evidence type="ECO:0000259" key="6">
    <source>
        <dbReference type="PROSITE" id="PS51910"/>
    </source>
</evidence>
<protein>
    <recommendedName>
        <fullName evidence="6">GH18 domain-containing protein</fullName>
    </recommendedName>
</protein>
<dbReference type="PROSITE" id="PS01095">
    <property type="entry name" value="GH18_1"/>
    <property type="match status" value="1"/>
</dbReference>
<name>A0AAD5KI69_9CRUS</name>
<evidence type="ECO:0000313" key="7">
    <source>
        <dbReference type="EMBL" id="KAI9552897.1"/>
    </source>
</evidence>
<evidence type="ECO:0000256" key="1">
    <source>
        <dbReference type="ARBA" id="ARBA00022801"/>
    </source>
</evidence>
<dbReference type="Pfam" id="PF00704">
    <property type="entry name" value="Glyco_hydro_18"/>
    <property type="match status" value="1"/>
</dbReference>
<dbReference type="InterPro" id="IPR050314">
    <property type="entry name" value="Glycosyl_Hydrlase_18"/>
</dbReference>
<proteinExistence type="inferred from homology"/>
<dbReference type="AlphaFoldDB" id="A0AAD5KI69"/>
<dbReference type="SUPFAM" id="SSF54556">
    <property type="entry name" value="Chitinase insertion domain"/>
    <property type="match status" value="1"/>
</dbReference>
<evidence type="ECO:0000313" key="8">
    <source>
        <dbReference type="Proteomes" id="UP000820818"/>
    </source>
</evidence>
<dbReference type="GO" id="GO:0008061">
    <property type="term" value="F:chitin binding"/>
    <property type="evidence" value="ECO:0007669"/>
    <property type="project" value="InterPro"/>
</dbReference>
<feature type="signal peptide" evidence="5">
    <location>
        <begin position="1"/>
        <end position="20"/>
    </location>
</feature>
<keyword evidence="2 3" id="KW-0326">Glycosidase</keyword>
<dbReference type="GO" id="GO:0004568">
    <property type="term" value="F:chitinase activity"/>
    <property type="evidence" value="ECO:0007669"/>
    <property type="project" value="TreeGrafter"/>
</dbReference>
<dbReference type="PROSITE" id="PS51910">
    <property type="entry name" value="GH18_2"/>
    <property type="match status" value="1"/>
</dbReference>
<dbReference type="InterPro" id="IPR029070">
    <property type="entry name" value="Chitinase_insertion_sf"/>
</dbReference>
<dbReference type="Gene3D" id="3.20.20.80">
    <property type="entry name" value="Glycosidases"/>
    <property type="match status" value="1"/>
</dbReference>
<dbReference type="PANTHER" id="PTHR11177:SF360">
    <property type="entry name" value="CHITINASE 4-RELATED"/>
    <property type="match status" value="1"/>
</dbReference>
<gene>
    <name evidence="7" type="ORF">GHT06_020781</name>
</gene>
<keyword evidence="5" id="KW-0732">Signal</keyword>
<keyword evidence="8" id="KW-1185">Reference proteome</keyword>
<dbReference type="SUPFAM" id="SSF51445">
    <property type="entry name" value="(Trans)glycosidases"/>
    <property type="match status" value="1"/>
</dbReference>
<dbReference type="SMART" id="SM00636">
    <property type="entry name" value="Glyco_18"/>
    <property type="match status" value="1"/>
</dbReference>
<dbReference type="PANTHER" id="PTHR11177">
    <property type="entry name" value="CHITINASE"/>
    <property type="match status" value="1"/>
</dbReference>
<dbReference type="InterPro" id="IPR017853">
    <property type="entry name" value="GH"/>
</dbReference>
<dbReference type="FunFam" id="3.10.50.10:FF:000012">
    <property type="entry name" value="Chitinase 17"/>
    <property type="match status" value="1"/>
</dbReference>
<dbReference type="InterPro" id="IPR011583">
    <property type="entry name" value="Chitinase_II/V-like_cat"/>
</dbReference>
<evidence type="ECO:0000256" key="4">
    <source>
        <dbReference type="RuleBase" id="RU004453"/>
    </source>
</evidence>
<comment type="similarity">
    <text evidence="4">Belongs to the glycosyl hydrolase 18 family.</text>
</comment>
<dbReference type="EMBL" id="WJBH02000009">
    <property type="protein sequence ID" value="KAI9552897.1"/>
    <property type="molecule type" value="Genomic_DNA"/>
</dbReference>
<dbReference type="Proteomes" id="UP000820818">
    <property type="component" value="Linkage Group LG9"/>
</dbReference>
<dbReference type="InterPro" id="IPR001223">
    <property type="entry name" value="Glyco_hydro18_cat"/>
</dbReference>
<dbReference type="Gene3D" id="3.10.50.10">
    <property type="match status" value="1"/>
</dbReference>
<keyword evidence="1 3" id="KW-0378">Hydrolase</keyword>
<dbReference type="GO" id="GO:0005576">
    <property type="term" value="C:extracellular region"/>
    <property type="evidence" value="ECO:0007669"/>
    <property type="project" value="TreeGrafter"/>
</dbReference>
<dbReference type="GO" id="GO:0005975">
    <property type="term" value="P:carbohydrate metabolic process"/>
    <property type="evidence" value="ECO:0007669"/>
    <property type="project" value="InterPro"/>
</dbReference>
<dbReference type="GO" id="GO:0006032">
    <property type="term" value="P:chitin catabolic process"/>
    <property type="evidence" value="ECO:0007669"/>
    <property type="project" value="TreeGrafter"/>
</dbReference>
<evidence type="ECO:0000256" key="2">
    <source>
        <dbReference type="ARBA" id="ARBA00023295"/>
    </source>
</evidence>